<evidence type="ECO:0008006" key="4">
    <source>
        <dbReference type="Google" id="ProtNLM"/>
    </source>
</evidence>
<sequence length="360" mass="38728">MKRLHLLSLIVTAAISLPACKKEVPAKPTATTAENAPFKEVNLACPGAPTVSGVFTTTGPELEIAGRLSVSPEGKITVYYYFYNLVDFQPGPLSYNIASKTTAPAIARVVYGTNGLVESGKNIGPFKFRYNAPVDTDGNYITAGDESNPGGVANTSYRTFITKYDKNGNGIWKRYLSYCASSRRGEFAASIAFGPDGSVYAATHDNEIKKFSASGTYQGKSFYGEGLVNLYIDNSNNLYLCNNRFVQKISSSGSPLWKTTQYGGNRLTVDSNGNVYIANGSALLTKLNGSGNFVWAIQTTPLSARTGIETRDLALDATGENIYVAGRIEGKMMFNNQQSAIAEANGQNFGAFVVKIKQCL</sequence>
<dbReference type="Gene3D" id="2.120.10.30">
    <property type="entry name" value="TolB, C-terminal domain"/>
    <property type="match status" value="1"/>
</dbReference>
<dbReference type="RefSeq" id="WP_114006494.1">
    <property type="nucleotide sequence ID" value="NZ_QGDC01000013.1"/>
</dbReference>
<dbReference type="InterPro" id="IPR052918">
    <property type="entry name" value="Motility_Chemotaxis_Reg"/>
</dbReference>
<dbReference type="PANTHER" id="PTHR35580:SF1">
    <property type="entry name" value="PHYTASE-LIKE DOMAIN-CONTAINING PROTEIN"/>
    <property type="match status" value="1"/>
</dbReference>
<comment type="caution">
    <text evidence="2">The sequence shown here is derived from an EMBL/GenBank/DDBJ whole genome shotgun (WGS) entry which is preliminary data.</text>
</comment>
<reference evidence="2 3" key="1">
    <citation type="submission" date="2018-05" db="EMBL/GenBank/DDBJ databases">
        <title>Mucilaginibacter hurinus sp. nov., isolated from briquette warehouse soil.</title>
        <authorList>
            <person name="Choi L."/>
        </authorList>
    </citation>
    <scope>NUCLEOTIDE SEQUENCE [LARGE SCALE GENOMIC DNA]</scope>
    <source>
        <strain evidence="2 3">ZR32</strain>
    </source>
</reference>
<keyword evidence="3" id="KW-1185">Reference proteome</keyword>
<dbReference type="Proteomes" id="UP000253209">
    <property type="component" value="Unassembled WGS sequence"/>
</dbReference>
<dbReference type="AlphaFoldDB" id="A0A367GLN7"/>
<dbReference type="PANTHER" id="PTHR35580">
    <property type="entry name" value="CELL SURFACE GLYCOPROTEIN (S-LAYER PROTEIN)-LIKE PROTEIN"/>
    <property type="match status" value="1"/>
</dbReference>
<name>A0A367GLN7_9SPHI</name>
<dbReference type="EMBL" id="QGDC01000013">
    <property type="protein sequence ID" value="RCH53591.1"/>
    <property type="molecule type" value="Genomic_DNA"/>
</dbReference>
<proteinExistence type="predicted"/>
<feature type="chain" id="PRO_5016867514" description="Bulb-type lectin domain-containing protein" evidence="1">
    <location>
        <begin position="22"/>
        <end position="360"/>
    </location>
</feature>
<evidence type="ECO:0000256" key="1">
    <source>
        <dbReference type="SAM" id="SignalP"/>
    </source>
</evidence>
<protein>
    <recommendedName>
        <fullName evidence="4">Bulb-type lectin domain-containing protein</fullName>
    </recommendedName>
</protein>
<accession>A0A367GLN7</accession>
<keyword evidence="1" id="KW-0732">Signal</keyword>
<dbReference type="OrthoDB" id="863479at2"/>
<dbReference type="SUPFAM" id="SSF63829">
    <property type="entry name" value="Calcium-dependent phosphotriesterase"/>
    <property type="match status" value="1"/>
</dbReference>
<organism evidence="2 3">
    <name type="scientific">Mucilaginibacter hurinus</name>
    <dbReference type="NCBI Taxonomy" id="2201324"/>
    <lineage>
        <taxon>Bacteria</taxon>
        <taxon>Pseudomonadati</taxon>
        <taxon>Bacteroidota</taxon>
        <taxon>Sphingobacteriia</taxon>
        <taxon>Sphingobacteriales</taxon>
        <taxon>Sphingobacteriaceae</taxon>
        <taxon>Mucilaginibacter</taxon>
    </lineage>
</organism>
<evidence type="ECO:0000313" key="2">
    <source>
        <dbReference type="EMBL" id="RCH53591.1"/>
    </source>
</evidence>
<feature type="signal peptide" evidence="1">
    <location>
        <begin position="1"/>
        <end position="21"/>
    </location>
</feature>
<evidence type="ECO:0000313" key="3">
    <source>
        <dbReference type="Proteomes" id="UP000253209"/>
    </source>
</evidence>
<gene>
    <name evidence="2" type="ORF">DJ568_16945</name>
</gene>
<dbReference type="InterPro" id="IPR011042">
    <property type="entry name" value="6-blade_b-propeller_TolB-like"/>
</dbReference>